<dbReference type="OrthoDB" id="1624284at2"/>
<dbReference type="InterPro" id="IPR013783">
    <property type="entry name" value="Ig-like_fold"/>
</dbReference>
<sequence>MALTQEQITALPVAPSDTKAVAGKDTLLYIASKQTPLTWLLVGGQKNSPLKEQADSLDGSDKSSGGWKKGIPGMKSWSIEYDGLYVLNDNAVDILRYSFREGKAVYVRVEYPDGSYKQGWANVTSFEDNNSSDAIQTLKVSLTGYGAISDLIAIGEVKITSPTAAFSKAATADKTVAVTPTDITIRTVTDDTGTVLVFGKDYEFAEGTLTLKKEYLKNMTVGNHVLEAKFAAKTIPITVTVTA</sequence>
<gene>
    <name evidence="6" type="ORF">VEHSUH05_01080</name>
</gene>
<evidence type="ECO:0000259" key="5">
    <source>
        <dbReference type="Pfam" id="PF03442"/>
    </source>
</evidence>
<evidence type="ECO:0000256" key="4">
    <source>
        <dbReference type="ARBA" id="ARBA00023326"/>
    </source>
</evidence>
<dbReference type="Proteomes" id="UP000237916">
    <property type="component" value="Unassembled WGS sequence"/>
</dbReference>
<keyword evidence="4" id="KW-0624">Polysaccharide degradation</keyword>
<dbReference type="NCBIfam" id="NF047353">
    <property type="entry name" value="tube_lmo2291"/>
    <property type="match status" value="1"/>
</dbReference>
<evidence type="ECO:0000256" key="3">
    <source>
        <dbReference type="ARBA" id="ARBA00023277"/>
    </source>
</evidence>
<dbReference type="Gene3D" id="2.60.40.10">
    <property type="entry name" value="Immunoglobulins"/>
    <property type="match status" value="1"/>
</dbReference>
<dbReference type="InterPro" id="IPR011855">
    <property type="entry name" value="Phgtail_TP901_1"/>
</dbReference>
<evidence type="ECO:0000313" key="7">
    <source>
        <dbReference type="Proteomes" id="UP000237916"/>
    </source>
</evidence>
<accession>A0A2S7ZCQ1</accession>
<keyword evidence="2" id="KW-0136">Cellulose degradation</keyword>
<dbReference type="InterPro" id="IPR005102">
    <property type="entry name" value="Carbo-bd_X2"/>
</dbReference>
<evidence type="ECO:0000256" key="2">
    <source>
        <dbReference type="ARBA" id="ARBA00023001"/>
    </source>
</evidence>
<name>A0A2S7ZCQ1_9FIRM</name>
<dbReference type="SUPFAM" id="SSF81296">
    <property type="entry name" value="E set domains"/>
    <property type="match status" value="1"/>
</dbReference>
<evidence type="ECO:0000256" key="1">
    <source>
        <dbReference type="ARBA" id="ARBA00022729"/>
    </source>
</evidence>
<feature type="domain" description="Carbohydrate binding X2" evidence="5">
    <location>
        <begin position="159"/>
        <end position="232"/>
    </location>
</feature>
<organism evidence="6 7">
    <name type="scientific">Veillonella denticariosi JCM 15641</name>
    <dbReference type="NCBI Taxonomy" id="1298594"/>
    <lineage>
        <taxon>Bacteria</taxon>
        <taxon>Bacillati</taxon>
        <taxon>Bacillota</taxon>
        <taxon>Negativicutes</taxon>
        <taxon>Veillonellales</taxon>
        <taxon>Veillonellaceae</taxon>
        <taxon>Veillonella</taxon>
    </lineage>
</organism>
<dbReference type="STRING" id="1298594.GCA_001312465_01258"/>
<dbReference type="GO" id="GO:0030245">
    <property type="term" value="P:cellulose catabolic process"/>
    <property type="evidence" value="ECO:0007669"/>
    <property type="project" value="UniProtKB-KW"/>
</dbReference>
<keyword evidence="1" id="KW-0732">Signal</keyword>
<dbReference type="Gene3D" id="4.10.410.40">
    <property type="match status" value="1"/>
</dbReference>
<keyword evidence="7" id="KW-1185">Reference proteome</keyword>
<evidence type="ECO:0000313" key="6">
    <source>
        <dbReference type="EMBL" id="PQL21044.1"/>
    </source>
</evidence>
<protein>
    <recommendedName>
        <fullName evidence="5">Carbohydrate binding X2 domain-containing protein</fullName>
    </recommendedName>
</protein>
<dbReference type="Pfam" id="PF06199">
    <property type="entry name" value="Phage_tail_2"/>
    <property type="match status" value="1"/>
</dbReference>
<keyword evidence="3" id="KW-0119">Carbohydrate metabolism</keyword>
<proteinExistence type="predicted"/>
<dbReference type="InterPro" id="IPR014756">
    <property type="entry name" value="Ig_E-set"/>
</dbReference>
<comment type="caution">
    <text evidence="6">The sequence shown here is derived from an EMBL/GenBank/DDBJ whole genome shotgun (WGS) entry which is preliminary data.</text>
</comment>
<dbReference type="RefSeq" id="WP_054673987.1">
    <property type="nucleotide sequence ID" value="NZ_PPDB01000001.1"/>
</dbReference>
<dbReference type="Pfam" id="PF03442">
    <property type="entry name" value="CBM_X2"/>
    <property type="match status" value="1"/>
</dbReference>
<dbReference type="AlphaFoldDB" id="A0A2S7ZCQ1"/>
<reference evidence="6 7" key="1">
    <citation type="submission" date="2018-01" db="EMBL/GenBank/DDBJ databases">
        <title>Draft genome sequences of clinical isolates and type strains of oral Veillonella including Veillonella infantum sp., nov.</title>
        <authorList>
            <person name="Mashima I."/>
            <person name="Liao Y.-C."/>
            <person name="Sabharwal A."/>
            <person name="Haase E.M."/>
            <person name="Nakazawa F."/>
            <person name="Scannapieco F.A."/>
        </authorList>
    </citation>
    <scope>NUCLEOTIDE SEQUENCE [LARGE SCALE GENOMIC DNA]</scope>
    <source>
        <strain evidence="6 7">JCM 15641</strain>
    </source>
</reference>
<dbReference type="EMBL" id="PPDB01000001">
    <property type="protein sequence ID" value="PQL21044.1"/>
    <property type="molecule type" value="Genomic_DNA"/>
</dbReference>